<sequence length="226" mass="24622">MNFIEQNLDQVWQWASIAASLIAFGCYELYLRKAGSTAPMKTARSAHAAIRRQWIKSVMGRPGAEILVIQTLRNSVMAGSFMASTAVLALSGTLTLSGFGNAESRLWHLGTPLTPQDALAALKLLMLAASFFVSFLFAAMAVRFFNHAGYLITTEVPVVELPARQALAAAYLNRAGHYYSIGLRAFFACVPFLAGLFSTYLMLPVTVLLLVILHGFDRIPTATDLD</sequence>
<evidence type="ECO:0000313" key="3">
    <source>
        <dbReference type="Proteomes" id="UP001595530"/>
    </source>
</evidence>
<feature type="transmembrane region" description="Helical" evidence="1">
    <location>
        <begin position="76"/>
        <end position="99"/>
    </location>
</feature>
<name>A0ABV7F709_9BURK</name>
<dbReference type="EMBL" id="JBHRTP010000054">
    <property type="protein sequence ID" value="MFC3109720.1"/>
    <property type="molecule type" value="Genomic_DNA"/>
</dbReference>
<gene>
    <name evidence="2" type="ORF">ACFOFO_17410</name>
</gene>
<organism evidence="2 3">
    <name type="scientific">Undibacterium arcticum</name>
    <dbReference type="NCBI Taxonomy" id="1762892"/>
    <lineage>
        <taxon>Bacteria</taxon>
        <taxon>Pseudomonadati</taxon>
        <taxon>Pseudomonadota</taxon>
        <taxon>Betaproteobacteria</taxon>
        <taxon>Burkholderiales</taxon>
        <taxon>Oxalobacteraceae</taxon>
        <taxon>Undibacterium</taxon>
    </lineage>
</organism>
<dbReference type="InterPro" id="IPR006747">
    <property type="entry name" value="DUF599"/>
</dbReference>
<accession>A0ABV7F709</accession>
<feature type="transmembrane region" description="Helical" evidence="1">
    <location>
        <begin position="119"/>
        <end position="142"/>
    </location>
</feature>
<proteinExistence type="predicted"/>
<keyword evidence="1" id="KW-0472">Membrane</keyword>
<keyword evidence="3" id="KW-1185">Reference proteome</keyword>
<dbReference type="Proteomes" id="UP001595530">
    <property type="component" value="Unassembled WGS sequence"/>
</dbReference>
<keyword evidence="1" id="KW-1133">Transmembrane helix</keyword>
<reference evidence="3" key="1">
    <citation type="journal article" date="2019" name="Int. J. Syst. Evol. Microbiol.">
        <title>The Global Catalogue of Microorganisms (GCM) 10K type strain sequencing project: providing services to taxonomists for standard genome sequencing and annotation.</title>
        <authorList>
            <consortium name="The Broad Institute Genomics Platform"/>
            <consortium name="The Broad Institute Genome Sequencing Center for Infectious Disease"/>
            <person name="Wu L."/>
            <person name="Ma J."/>
        </authorList>
    </citation>
    <scope>NUCLEOTIDE SEQUENCE [LARGE SCALE GENOMIC DNA]</scope>
    <source>
        <strain evidence="3">KCTC 42986</strain>
    </source>
</reference>
<dbReference type="RefSeq" id="WP_390332165.1">
    <property type="nucleotide sequence ID" value="NZ_JBHRTP010000054.1"/>
</dbReference>
<feature type="transmembrane region" description="Helical" evidence="1">
    <location>
        <begin position="183"/>
        <end position="216"/>
    </location>
</feature>
<feature type="transmembrane region" description="Helical" evidence="1">
    <location>
        <begin position="12"/>
        <end position="31"/>
    </location>
</feature>
<dbReference type="PANTHER" id="PTHR31881:SF6">
    <property type="entry name" value="OS09G0494600 PROTEIN"/>
    <property type="match status" value="1"/>
</dbReference>
<dbReference type="Pfam" id="PF04654">
    <property type="entry name" value="DUF599"/>
    <property type="match status" value="1"/>
</dbReference>
<protein>
    <submittedName>
        <fullName evidence="2">DUF599 domain-containing protein</fullName>
    </submittedName>
</protein>
<dbReference type="PANTHER" id="PTHR31881">
    <property type="match status" value="1"/>
</dbReference>
<evidence type="ECO:0000256" key="1">
    <source>
        <dbReference type="SAM" id="Phobius"/>
    </source>
</evidence>
<comment type="caution">
    <text evidence="2">The sequence shown here is derived from an EMBL/GenBank/DDBJ whole genome shotgun (WGS) entry which is preliminary data.</text>
</comment>
<keyword evidence="1" id="KW-0812">Transmembrane</keyword>
<evidence type="ECO:0000313" key="2">
    <source>
        <dbReference type="EMBL" id="MFC3109720.1"/>
    </source>
</evidence>